<keyword evidence="4" id="KW-1185">Reference proteome</keyword>
<name>A0A835F2J1_9POAL</name>
<dbReference type="NCBIfam" id="TIGR00055">
    <property type="entry name" value="uppS"/>
    <property type="match status" value="1"/>
</dbReference>
<dbReference type="Gene3D" id="3.40.1180.10">
    <property type="entry name" value="Decaprenyl diphosphate synthase-like"/>
    <property type="match status" value="2"/>
</dbReference>
<accession>A0A835F2J1</accession>
<evidence type="ECO:0000256" key="2">
    <source>
        <dbReference type="RuleBase" id="RU363018"/>
    </source>
</evidence>
<gene>
    <name evidence="3" type="ORF">HU200_019820</name>
</gene>
<evidence type="ECO:0000313" key="3">
    <source>
        <dbReference type="EMBL" id="KAF8726358.1"/>
    </source>
</evidence>
<dbReference type="GO" id="GO:0045547">
    <property type="term" value="F:ditrans,polycis-polyprenyl diphosphate synthase [(2E,6E)-farnesyl diphosphate specific] activity"/>
    <property type="evidence" value="ECO:0007669"/>
    <property type="project" value="TreeGrafter"/>
</dbReference>
<dbReference type="Pfam" id="PF01255">
    <property type="entry name" value="Prenyltransf"/>
    <property type="match status" value="2"/>
</dbReference>
<dbReference type="EMBL" id="JACEFO010001651">
    <property type="protein sequence ID" value="KAF8726358.1"/>
    <property type="molecule type" value="Genomic_DNA"/>
</dbReference>
<dbReference type="Proteomes" id="UP000636709">
    <property type="component" value="Unassembled WGS sequence"/>
</dbReference>
<reference evidence="3" key="1">
    <citation type="submission" date="2020-07" db="EMBL/GenBank/DDBJ databases">
        <title>Genome sequence and genetic diversity analysis of an under-domesticated orphan crop, white fonio (Digitaria exilis).</title>
        <authorList>
            <person name="Bennetzen J.L."/>
            <person name="Chen S."/>
            <person name="Ma X."/>
            <person name="Wang X."/>
            <person name="Yssel A.E.J."/>
            <person name="Chaluvadi S.R."/>
            <person name="Johnson M."/>
            <person name="Gangashetty P."/>
            <person name="Hamidou F."/>
            <person name="Sanogo M.D."/>
            <person name="Zwaenepoel A."/>
            <person name="Wallace J."/>
            <person name="Van De Peer Y."/>
            <person name="Van Deynze A."/>
        </authorList>
    </citation>
    <scope>NUCLEOTIDE SEQUENCE</scope>
    <source>
        <tissue evidence="3">Leaves</tissue>
    </source>
</reference>
<evidence type="ECO:0000313" key="4">
    <source>
        <dbReference type="Proteomes" id="UP000636709"/>
    </source>
</evidence>
<dbReference type="PROSITE" id="PS01066">
    <property type="entry name" value="UPP_SYNTHASE"/>
    <property type="match status" value="1"/>
</dbReference>
<dbReference type="EC" id="2.5.1.-" evidence="2"/>
<sequence>MDGNRRWAKARGLTTPEGHEAGAQALKKIVQLSAAWGIRATTMFAFSQENFKRPQASKADRHACYTYGTVEVDLLMYLIEFMIRDKMDLFVRRPASLQGAIREAEEMTRNNSRHQLILATCYSGRWDIVQACRELTAKAQDNLLRPEDIDESMLASHLATNVLGDQLACPDLLIRTSGELRLSSFLLWQCAYSELYFIDTLWPDFGEDDYSKAHSHLPEVLVQSGLRPELMPKHVAIVMDGNRRWAKARGLTTPEGHEAGAQALKKIVQLSAAWGIRATTMFAFSQENFKRPQASKQGLAGQLKI</sequence>
<dbReference type="AlphaFoldDB" id="A0A835F2J1"/>
<dbReference type="InterPro" id="IPR018520">
    <property type="entry name" value="UPP_synth-like_CS"/>
</dbReference>
<dbReference type="SUPFAM" id="SSF64005">
    <property type="entry name" value="Undecaprenyl diphosphate synthase"/>
    <property type="match status" value="2"/>
</dbReference>
<dbReference type="GO" id="GO:0005737">
    <property type="term" value="C:cytoplasm"/>
    <property type="evidence" value="ECO:0007669"/>
    <property type="project" value="UniProtKB-ARBA"/>
</dbReference>
<dbReference type="GO" id="GO:0016094">
    <property type="term" value="P:polyprenol biosynthetic process"/>
    <property type="evidence" value="ECO:0007669"/>
    <property type="project" value="TreeGrafter"/>
</dbReference>
<dbReference type="CDD" id="cd00475">
    <property type="entry name" value="Cis_IPPS"/>
    <property type="match status" value="1"/>
</dbReference>
<dbReference type="InterPro" id="IPR036424">
    <property type="entry name" value="UPP_synth-like_sf"/>
</dbReference>
<protein>
    <recommendedName>
        <fullName evidence="2">Alkyl transferase</fullName>
        <ecNumber evidence="2">2.5.1.-</ecNumber>
    </recommendedName>
</protein>
<dbReference type="PANTHER" id="PTHR10291:SF23">
    <property type="entry name" value="ALKYL TRANSFERASE"/>
    <property type="match status" value="1"/>
</dbReference>
<dbReference type="OrthoDB" id="4173905at2759"/>
<comment type="similarity">
    <text evidence="2">Belongs to the UPP synthase family.</text>
</comment>
<proteinExistence type="inferred from homology"/>
<keyword evidence="1 2" id="KW-0808">Transferase</keyword>
<dbReference type="InterPro" id="IPR001441">
    <property type="entry name" value="UPP_synth-like"/>
</dbReference>
<organism evidence="3 4">
    <name type="scientific">Digitaria exilis</name>
    <dbReference type="NCBI Taxonomy" id="1010633"/>
    <lineage>
        <taxon>Eukaryota</taxon>
        <taxon>Viridiplantae</taxon>
        <taxon>Streptophyta</taxon>
        <taxon>Embryophyta</taxon>
        <taxon>Tracheophyta</taxon>
        <taxon>Spermatophyta</taxon>
        <taxon>Magnoliopsida</taxon>
        <taxon>Liliopsida</taxon>
        <taxon>Poales</taxon>
        <taxon>Poaceae</taxon>
        <taxon>PACMAD clade</taxon>
        <taxon>Panicoideae</taxon>
        <taxon>Panicodae</taxon>
        <taxon>Paniceae</taxon>
        <taxon>Anthephorinae</taxon>
        <taxon>Digitaria</taxon>
    </lineage>
</organism>
<evidence type="ECO:0000256" key="1">
    <source>
        <dbReference type="ARBA" id="ARBA00022679"/>
    </source>
</evidence>
<dbReference type="PANTHER" id="PTHR10291">
    <property type="entry name" value="DEHYDRODOLICHYL DIPHOSPHATE SYNTHASE FAMILY MEMBER"/>
    <property type="match status" value="1"/>
</dbReference>
<dbReference type="FunFam" id="3.40.1180.10:FF:000001">
    <property type="entry name" value="(2E,6E)-farnesyl-diphosphate-specific ditrans,polycis-undecaprenyl-diphosphate synthase"/>
    <property type="match status" value="1"/>
</dbReference>
<comment type="caution">
    <text evidence="3">The sequence shown here is derived from an EMBL/GenBank/DDBJ whole genome shotgun (WGS) entry which is preliminary data.</text>
</comment>